<dbReference type="Proteomes" id="UP001595583">
    <property type="component" value="Unassembled WGS sequence"/>
</dbReference>
<evidence type="ECO:0000259" key="2">
    <source>
        <dbReference type="Pfam" id="PF05838"/>
    </source>
</evidence>
<dbReference type="InterPro" id="IPR008565">
    <property type="entry name" value="TtsA-like_GH18_dom"/>
</dbReference>
<feature type="region of interest" description="Disordered" evidence="1">
    <location>
        <begin position="1"/>
        <end position="22"/>
    </location>
</feature>
<dbReference type="GO" id="GO:0016787">
    <property type="term" value="F:hydrolase activity"/>
    <property type="evidence" value="ECO:0007669"/>
    <property type="project" value="UniProtKB-KW"/>
</dbReference>
<comment type="caution">
    <text evidence="3">The sequence shown here is derived from an EMBL/GenBank/DDBJ whole genome shotgun (WGS) entry which is preliminary data.</text>
</comment>
<feature type="compositionally biased region" description="Polar residues" evidence="1">
    <location>
        <begin position="1"/>
        <end position="10"/>
    </location>
</feature>
<name>A0ABV7K2X0_9HYPH</name>
<gene>
    <name evidence="3" type="ORF">ACFOHJ_00895</name>
</gene>
<dbReference type="RefSeq" id="WP_378217541.1">
    <property type="nucleotide sequence ID" value="NZ_JBHRTK010000001.1"/>
</dbReference>
<accession>A0ABV7K2X0</accession>
<protein>
    <submittedName>
        <fullName evidence="3">Glycosyl hydrolase 108 family protein</fullName>
    </submittedName>
</protein>
<dbReference type="EMBL" id="JBHRTK010000001">
    <property type="protein sequence ID" value="MFC3204765.1"/>
    <property type="molecule type" value="Genomic_DNA"/>
</dbReference>
<reference evidence="4" key="1">
    <citation type="journal article" date="2019" name="Int. J. Syst. Evol. Microbiol.">
        <title>The Global Catalogue of Microorganisms (GCM) 10K type strain sequencing project: providing services to taxonomists for standard genome sequencing and annotation.</title>
        <authorList>
            <consortium name="The Broad Institute Genomics Platform"/>
            <consortium name="The Broad Institute Genome Sequencing Center for Infectious Disease"/>
            <person name="Wu L."/>
            <person name="Ma J."/>
        </authorList>
    </citation>
    <scope>NUCLEOTIDE SEQUENCE [LARGE SCALE GENOMIC DNA]</scope>
    <source>
        <strain evidence="4">KCTC 52165</strain>
    </source>
</reference>
<evidence type="ECO:0000313" key="4">
    <source>
        <dbReference type="Proteomes" id="UP001595583"/>
    </source>
</evidence>
<proteinExistence type="predicted"/>
<dbReference type="Pfam" id="PF05838">
    <property type="entry name" value="Glyco_hydro_108"/>
    <property type="match status" value="1"/>
</dbReference>
<organism evidence="3 4">
    <name type="scientific">Aquamicrobium soli</name>
    <dbReference type="NCBI Taxonomy" id="1811518"/>
    <lineage>
        <taxon>Bacteria</taxon>
        <taxon>Pseudomonadati</taxon>
        <taxon>Pseudomonadota</taxon>
        <taxon>Alphaproteobacteria</taxon>
        <taxon>Hyphomicrobiales</taxon>
        <taxon>Phyllobacteriaceae</taxon>
        <taxon>Aquamicrobium</taxon>
    </lineage>
</organism>
<evidence type="ECO:0000313" key="3">
    <source>
        <dbReference type="EMBL" id="MFC3204765.1"/>
    </source>
</evidence>
<keyword evidence="3" id="KW-0378">Hydrolase</keyword>
<keyword evidence="4" id="KW-1185">Reference proteome</keyword>
<feature type="domain" description="TtsA-like Glycoside hydrolase family 108" evidence="2">
    <location>
        <begin position="21"/>
        <end position="66"/>
    </location>
</feature>
<evidence type="ECO:0000256" key="1">
    <source>
        <dbReference type="SAM" id="MobiDB-lite"/>
    </source>
</evidence>
<sequence>MKVNGATIQRTPAARHERRHAGDLQRYVRADATMVDLRKITEEHVATVYRRFYWDAVARPELSGGVD</sequence>